<dbReference type="Proteomes" id="UP000193495">
    <property type="component" value="Unassembled WGS sequence"/>
</dbReference>
<dbReference type="EMBL" id="FWFY01000010">
    <property type="protein sequence ID" value="SLN62454.1"/>
    <property type="molecule type" value="Genomic_DNA"/>
</dbReference>
<reference evidence="2 5" key="2">
    <citation type="submission" date="2018-03" db="EMBL/GenBank/DDBJ databases">
        <title>Genomic Encyclopedia of Archaeal and Bacterial Type Strains, Phase II (KMG-II): from individual species to whole genera.</title>
        <authorList>
            <person name="Goeker M."/>
        </authorList>
    </citation>
    <scope>NUCLEOTIDE SEQUENCE [LARGE SCALE GENOMIC DNA]</scope>
    <source>
        <strain evidence="2 5">DSM 29956</strain>
    </source>
</reference>
<dbReference type="EMBL" id="PYGB01000011">
    <property type="protein sequence ID" value="PSK83027.1"/>
    <property type="molecule type" value="Genomic_DNA"/>
</dbReference>
<keyword evidence="5" id="KW-1185">Reference proteome</keyword>
<reference evidence="3 4" key="1">
    <citation type="submission" date="2017-03" db="EMBL/GenBank/DDBJ databases">
        <authorList>
            <person name="Afonso C.L."/>
            <person name="Miller P.J."/>
            <person name="Scott M.A."/>
            <person name="Spackman E."/>
            <person name="Goraichik I."/>
            <person name="Dimitrov K.M."/>
            <person name="Suarez D.L."/>
            <person name="Swayne D.E."/>
        </authorList>
    </citation>
    <scope>NUCLEOTIDE SEQUENCE [LARGE SCALE GENOMIC DNA]</scope>
    <source>
        <strain evidence="3 4">CECT 8367</strain>
    </source>
</reference>
<evidence type="ECO:0000313" key="4">
    <source>
        <dbReference type="Proteomes" id="UP000193495"/>
    </source>
</evidence>
<organism evidence="3 4">
    <name type="scientific">Limimaricola soesokkakensis</name>
    <dbReference type="NCBI Taxonomy" id="1343159"/>
    <lineage>
        <taxon>Bacteria</taxon>
        <taxon>Pseudomonadati</taxon>
        <taxon>Pseudomonadota</taxon>
        <taxon>Alphaproteobacteria</taxon>
        <taxon>Rhodobacterales</taxon>
        <taxon>Paracoccaceae</taxon>
        <taxon>Limimaricola</taxon>
    </lineage>
</organism>
<evidence type="ECO:0000313" key="2">
    <source>
        <dbReference type="EMBL" id="PSK83027.1"/>
    </source>
</evidence>
<keyword evidence="1" id="KW-0472">Membrane</keyword>
<evidence type="ECO:0000313" key="5">
    <source>
        <dbReference type="Proteomes" id="UP000240624"/>
    </source>
</evidence>
<dbReference type="OrthoDB" id="7867384at2"/>
<keyword evidence="1" id="KW-0812">Transmembrane</keyword>
<accession>A0A1X6ZV98</accession>
<dbReference type="Proteomes" id="UP000240624">
    <property type="component" value="Unassembled WGS sequence"/>
</dbReference>
<name>A0A1X6ZV98_9RHOB</name>
<sequence>MNASHQARSEHAPLVLGCGPRCRRLAGLGLLAIWAFGLGVTAAAGAVWLSPLGQPIDATLWAKLALAVALGGGLLCYAGLSSRSEMHFDTERRLVREVLRRPGGRVEQVASWGFDEFRGTEIRDRHDARRMALRAELRLSGENLSVRVAQGDLHAISELARRIEADLGLPQRPGVPLFRRAAIG</sequence>
<evidence type="ECO:0000313" key="3">
    <source>
        <dbReference type="EMBL" id="SLN62454.1"/>
    </source>
</evidence>
<feature type="transmembrane region" description="Helical" evidence="1">
    <location>
        <begin position="60"/>
        <end position="80"/>
    </location>
</feature>
<feature type="transmembrane region" description="Helical" evidence="1">
    <location>
        <begin position="25"/>
        <end position="48"/>
    </location>
</feature>
<proteinExistence type="predicted"/>
<dbReference type="AlphaFoldDB" id="A0A1X6ZV98"/>
<gene>
    <name evidence="2" type="ORF">CLV79_111145</name>
    <name evidence="3" type="ORF">LOS8367_03042</name>
</gene>
<protein>
    <submittedName>
        <fullName evidence="3">Uncharacterized protein</fullName>
    </submittedName>
</protein>
<keyword evidence="1" id="KW-1133">Transmembrane helix</keyword>
<dbReference type="RefSeq" id="WP_133056343.1">
    <property type="nucleotide sequence ID" value="NZ_FWFY01000010.1"/>
</dbReference>
<evidence type="ECO:0000256" key="1">
    <source>
        <dbReference type="SAM" id="Phobius"/>
    </source>
</evidence>